<keyword evidence="3 10" id="KW-1134">Transmembrane beta strand</keyword>
<evidence type="ECO:0000256" key="9">
    <source>
        <dbReference type="ARBA" id="ARBA00023237"/>
    </source>
</evidence>
<dbReference type="EMBL" id="FUXE01000013">
    <property type="protein sequence ID" value="SJZ84093.1"/>
    <property type="molecule type" value="Genomic_DNA"/>
</dbReference>
<dbReference type="PANTHER" id="PTHR30069">
    <property type="entry name" value="TONB-DEPENDENT OUTER MEMBRANE RECEPTOR"/>
    <property type="match status" value="1"/>
</dbReference>
<evidence type="ECO:0000256" key="8">
    <source>
        <dbReference type="ARBA" id="ARBA00023170"/>
    </source>
</evidence>
<keyword evidence="16" id="KW-1185">Reference proteome</keyword>
<name>A0A1T4NXX1_9PORP</name>
<reference evidence="16" key="1">
    <citation type="submission" date="2017-02" db="EMBL/GenBank/DDBJ databases">
        <authorList>
            <person name="Varghese N."/>
            <person name="Submissions S."/>
        </authorList>
    </citation>
    <scope>NUCLEOTIDE SEQUENCE [LARGE SCALE GENOMIC DNA]</scope>
    <source>
        <strain evidence="16">ATCC 51356</strain>
    </source>
</reference>
<keyword evidence="2 10" id="KW-0813">Transport</keyword>
<evidence type="ECO:0000256" key="3">
    <source>
        <dbReference type="ARBA" id="ARBA00022452"/>
    </source>
</evidence>
<feature type="signal peptide" evidence="12">
    <location>
        <begin position="1"/>
        <end position="26"/>
    </location>
</feature>
<feature type="domain" description="TonB-dependent receptor-like beta-barrel" evidence="13">
    <location>
        <begin position="219"/>
        <end position="627"/>
    </location>
</feature>
<keyword evidence="8 15" id="KW-0675">Receptor</keyword>
<comment type="subcellular location">
    <subcellularLocation>
        <location evidence="1 10">Cell outer membrane</location>
        <topology evidence="1 10">Multi-pass membrane protein</topology>
    </subcellularLocation>
</comment>
<dbReference type="InterPro" id="IPR037066">
    <property type="entry name" value="Plug_dom_sf"/>
</dbReference>
<dbReference type="AlphaFoldDB" id="A0A1T4NXX1"/>
<feature type="domain" description="TonB-dependent receptor plug" evidence="14">
    <location>
        <begin position="59"/>
        <end position="162"/>
    </location>
</feature>
<dbReference type="PROSITE" id="PS52016">
    <property type="entry name" value="TONB_DEPENDENT_REC_3"/>
    <property type="match status" value="1"/>
</dbReference>
<keyword evidence="9 10" id="KW-0998">Cell outer membrane</keyword>
<dbReference type="Gene3D" id="2.40.170.20">
    <property type="entry name" value="TonB-dependent receptor, beta-barrel domain"/>
    <property type="match status" value="1"/>
</dbReference>
<accession>A0A1T4NXX1</accession>
<evidence type="ECO:0000313" key="16">
    <source>
        <dbReference type="Proteomes" id="UP000190121"/>
    </source>
</evidence>
<protein>
    <submittedName>
        <fullName evidence="15">Outer membrane receptor for ferrienterochelin and colicins</fullName>
    </submittedName>
</protein>
<evidence type="ECO:0000256" key="11">
    <source>
        <dbReference type="RuleBase" id="RU003357"/>
    </source>
</evidence>
<evidence type="ECO:0000256" key="12">
    <source>
        <dbReference type="SAM" id="SignalP"/>
    </source>
</evidence>
<evidence type="ECO:0000256" key="2">
    <source>
        <dbReference type="ARBA" id="ARBA00022448"/>
    </source>
</evidence>
<dbReference type="OrthoDB" id="9764669at2"/>
<dbReference type="InterPro" id="IPR036942">
    <property type="entry name" value="Beta-barrel_TonB_sf"/>
</dbReference>
<dbReference type="InterPro" id="IPR010917">
    <property type="entry name" value="TonB_rcpt_CS"/>
</dbReference>
<dbReference type="InterPro" id="IPR039426">
    <property type="entry name" value="TonB-dep_rcpt-like"/>
</dbReference>
<dbReference type="STRING" id="29524.SAMN02745171_01261"/>
<dbReference type="Proteomes" id="UP000190121">
    <property type="component" value="Unassembled WGS sequence"/>
</dbReference>
<evidence type="ECO:0000259" key="13">
    <source>
        <dbReference type="Pfam" id="PF00593"/>
    </source>
</evidence>
<dbReference type="Pfam" id="PF00593">
    <property type="entry name" value="TonB_dep_Rec_b-barrel"/>
    <property type="match status" value="1"/>
</dbReference>
<evidence type="ECO:0000256" key="4">
    <source>
        <dbReference type="ARBA" id="ARBA00022692"/>
    </source>
</evidence>
<evidence type="ECO:0000256" key="7">
    <source>
        <dbReference type="ARBA" id="ARBA00023136"/>
    </source>
</evidence>
<dbReference type="GO" id="GO:0044718">
    <property type="term" value="P:siderophore transmembrane transport"/>
    <property type="evidence" value="ECO:0007669"/>
    <property type="project" value="TreeGrafter"/>
</dbReference>
<dbReference type="InterPro" id="IPR012910">
    <property type="entry name" value="Plug_dom"/>
</dbReference>
<comment type="similarity">
    <text evidence="10 11">Belongs to the TonB-dependent receptor family.</text>
</comment>
<evidence type="ECO:0000256" key="1">
    <source>
        <dbReference type="ARBA" id="ARBA00004571"/>
    </source>
</evidence>
<dbReference type="Gene3D" id="2.170.130.10">
    <property type="entry name" value="TonB-dependent receptor, plug domain"/>
    <property type="match status" value="1"/>
</dbReference>
<dbReference type="SUPFAM" id="SSF56935">
    <property type="entry name" value="Porins"/>
    <property type="match status" value="1"/>
</dbReference>
<evidence type="ECO:0000259" key="14">
    <source>
        <dbReference type="Pfam" id="PF07715"/>
    </source>
</evidence>
<proteinExistence type="inferred from homology"/>
<sequence length="655" mass="74293">MNRNIAKQAFASLLLLLTLSTGNLFAQDKKYIDKDTTICRENALDNVVVTGSRTPRLLKNEPIPIRVVKAKEIKILAPQNFIDLMQYVLPGVEFSKHGPQDKITMQGFNGTALLFLVDGELITTGAGNTIDFERINPDDIERIEVLRGASSALYGSNAIGGVINIITRSAREPFRLVSSARIDSRLGQKYDLSLGLKKGILSSQTGIQYRTDRSYDFLDVDGQGINVAGNKAWTLSEKLTLKPNKNLQLSLTGRANLRSQQWAEKIDFGYDSYDVIGGVQWKLSDKASTDFSYHYNNYIRDTIFTQTPDRERSHIFTEQMHHLRAQFNYEWTPERYINTGVEYIHDAVASNRFLSPTQGKEQYVRNCILYGQGVYQLIPTVTLNYGGRLDLHSGFGAHYTSRASVMYKPEDYLSLRLSYSEGYRAPTLQEQFFFFNHQPFYILGNPNLKPEKSRMFSFSAEGKWSHVSLMANVFYNTVYSRIALKNTVDSKTKQSNYVYSNISGNSRIFGAEVQSHISLPKGFGLRLSGTYTNDKRHVRNASGKSVAIYDTRPFSALGALTYDKYYSPNYGVSANLSVRYLSSFTAAQFDEKGDVEAIFYPGYFYGRLSFEQRFLKHYSLNLGIDNLLDFKPNRIYVNTPVSPGRVYSATFRVHF</sequence>
<keyword evidence="4 10" id="KW-0812">Transmembrane</keyword>
<keyword evidence="6 11" id="KW-0798">TonB box</keyword>
<dbReference type="InterPro" id="IPR000531">
    <property type="entry name" value="Beta-barrel_TonB"/>
</dbReference>
<gene>
    <name evidence="15" type="ORF">SAMN02745171_01261</name>
</gene>
<feature type="chain" id="PRO_5012639888" evidence="12">
    <location>
        <begin position="27"/>
        <end position="655"/>
    </location>
</feature>
<organism evidence="15 16">
    <name type="scientific">Porphyromonas circumdentaria</name>
    <dbReference type="NCBI Taxonomy" id="29524"/>
    <lineage>
        <taxon>Bacteria</taxon>
        <taxon>Pseudomonadati</taxon>
        <taxon>Bacteroidota</taxon>
        <taxon>Bacteroidia</taxon>
        <taxon>Bacteroidales</taxon>
        <taxon>Porphyromonadaceae</taxon>
        <taxon>Porphyromonas</taxon>
    </lineage>
</organism>
<dbReference type="CDD" id="cd01347">
    <property type="entry name" value="ligand_gated_channel"/>
    <property type="match status" value="1"/>
</dbReference>
<keyword evidence="7 10" id="KW-0472">Membrane</keyword>
<dbReference type="GO" id="GO:0015344">
    <property type="term" value="F:siderophore uptake transmembrane transporter activity"/>
    <property type="evidence" value="ECO:0007669"/>
    <property type="project" value="TreeGrafter"/>
</dbReference>
<evidence type="ECO:0000256" key="5">
    <source>
        <dbReference type="ARBA" id="ARBA00022729"/>
    </source>
</evidence>
<dbReference type="GO" id="GO:0009279">
    <property type="term" value="C:cell outer membrane"/>
    <property type="evidence" value="ECO:0007669"/>
    <property type="project" value="UniProtKB-SubCell"/>
</dbReference>
<keyword evidence="5 12" id="KW-0732">Signal</keyword>
<dbReference type="RefSeq" id="WP_078737170.1">
    <property type="nucleotide sequence ID" value="NZ_FUXE01000013.1"/>
</dbReference>
<dbReference type="PANTHER" id="PTHR30069:SF29">
    <property type="entry name" value="HEMOGLOBIN AND HEMOGLOBIN-HAPTOGLOBIN-BINDING PROTEIN 1-RELATED"/>
    <property type="match status" value="1"/>
</dbReference>
<evidence type="ECO:0000313" key="15">
    <source>
        <dbReference type="EMBL" id="SJZ84093.1"/>
    </source>
</evidence>
<dbReference type="Pfam" id="PF07715">
    <property type="entry name" value="Plug"/>
    <property type="match status" value="1"/>
</dbReference>
<evidence type="ECO:0000256" key="6">
    <source>
        <dbReference type="ARBA" id="ARBA00023077"/>
    </source>
</evidence>
<evidence type="ECO:0000256" key="10">
    <source>
        <dbReference type="PROSITE-ProRule" id="PRU01360"/>
    </source>
</evidence>
<dbReference type="PROSITE" id="PS01156">
    <property type="entry name" value="TONB_DEPENDENT_REC_2"/>
    <property type="match status" value="1"/>
</dbReference>